<feature type="region of interest" description="Disordered" evidence="1">
    <location>
        <begin position="27"/>
        <end position="56"/>
    </location>
</feature>
<sequence length="72" mass="6846">MGYAGSAQRPLCTGRLDFSREGLAELGGAEGLGAAEAEGSGPAGEEPGGEATGAGTASCSSLAAMVASFRPA</sequence>
<protein>
    <submittedName>
        <fullName evidence="2">Uncharacterized protein</fullName>
    </submittedName>
</protein>
<feature type="compositionally biased region" description="Low complexity" evidence="1">
    <location>
        <begin position="27"/>
        <end position="45"/>
    </location>
</feature>
<dbReference type="KEGG" id="afs:AFR_15955"/>
<name>U5VWU6_9ACTN</name>
<dbReference type="AlphaFoldDB" id="U5VWU6"/>
<gene>
    <name evidence="2" type="ORF">AFR_15955</name>
</gene>
<dbReference type="Proteomes" id="UP000017746">
    <property type="component" value="Chromosome"/>
</dbReference>
<dbReference type="HOGENOM" id="CLU_2713243_0_0_11"/>
<keyword evidence="3" id="KW-1185">Reference proteome</keyword>
<evidence type="ECO:0000313" key="2">
    <source>
        <dbReference type="EMBL" id="AGZ41473.1"/>
    </source>
</evidence>
<accession>U5VWU6</accession>
<evidence type="ECO:0000313" key="3">
    <source>
        <dbReference type="Proteomes" id="UP000017746"/>
    </source>
</evidence>
<dbReference type="EMBL" id="CP006272">
    <property type="protein sequence ID" value="AGZ41473.1"/>
    <property type="molecule type" value="Genomic_DNA"/>
</dbReference>
<evidence type="ECO:0000256" key="1">
    <source>
        <dbReference type="SAM" id="MobiDB-lite"/>
    </source>
</evidence>
<proteinExistence type="predicted"/>
<organism evidence="2 3">
    <name type="scientific">Actinoplanes friuliensis DSM 7358</name>
    <dbReference type="NCBI Taxonomy" id="1246995"/>
    <lineage>
        <taxon>Bacteria</taxon>
        <taxon>Bacillati</taxon>
        <taxon>Actinomycetota</taxon>
        <taxon>Actinomycetes</taxon>
        <taxon>Micromonosporales</taxon>
        <taxon>Micromonosporaceae</taxon>
        <taxon>Actinoplanes</taxon>
    </lineage>
</organism>
<reference evidence="2 3" key="1">
    <citation type="journal article" date="2014" name="J. Biotechnol.">
        <title>Complete genome sequence of the actinobacterium Actinoplanes friuliensis HAG 010964, producer of the lipopeptide antibiotic friulimycin.</title>
        <authorList>
            <person name="Ruckert C."/>
            <person name="Szczepanowski R."/>
            <person name="Albersmeier A."/>
            <person name="Goesmann A."/>
            <person name="Fischer N."/>
            <person name="Steinkamper A."/>
            <person name="Puhler A."/>
            <person name="Biener R."/>
            <person name="Schwartz D."/>
            <person name="Kalinowski J."/>
        </authorList>
    </citation>
    <scope>NUCLEOTIDE SEQUENCE [LARGE SCALE GENOMIC DNA]</scope>
    <source>
        <strain evidence="2 3">DSM 7358</strain>
    </source>
</reference>